<dbReference type="InterPro" id="IPR002227">
    <property type="entry name" value="Tyrosinase_Cu-bd"/>
</dbReference>
<dbReference type="InterPro" id="IPR008922">
    <property type="entry name" value="Di-copper_centre_dom_sf"/>
</dbReference>
<dbReference type="PROSITE" id="PS51670">
    <property type="entry name" value="SHKT"/>
    <property type="match status" value="1"/>
</dbReference>
<dbReference type="InterPro" id="IPR050316">
    <property type="entry name" value="Tyrosinase/Hemocyanin"/>
</dbReference>
<evidence type="ECO:0000256" key="1">
    <source>
        <dbReference type="ARBA" id="ARBA00022723"/>
    </source>
</evidence>
<dbReference type="Proteomes" id="UP000887575">
    <property type="component" value="Unassembled WGS sequence"/>
</dbReference>
<evidence type="ECO:0000313" key="6">
    <source>
        <dbReference type="WBParaSite" id="MBELARI_LOCUS8624"/>
    </source>
</evidence>
<dbReference type="GO" id="GO:0016491">
    <property type="term" value="F:oxidoreductase activity"/>
    <property type="evidence" value="ECO:0007669"/>
    <property type="project" value="InterPro"/>
</dbReference>
<dbReference type="InterPro" id="IPR003582">
    <property type="entry name" value="ShKT_dom"/>
</dbReference>
<protein>
    <recommendedName>
        <fullName evidence="4">ShKT domain-containing protein</fullName>
    </recommendedName>
</protein>
<dbReference type="SUPFAM" id="SSF48056">
    <property type="entry name" value="Di-copper centre-containing domain"/>
    <property type="match status" value="1"/>
</dbReference>
<keyword evidence="2" id="KW-0186">Copper</keyword>
<dbReference type="AlphaFoldDB" id="A0AAF3FPP2"/>
<evidence type="ECO:0000256" key="3">
    <source>
        <dbReference type="PROSITE-ProRule" id="PRU01005"/>
    </source>
</evidence>
<dbReference type="Pfam" id="PF00264">
    <property type="entry name" value="Tyrosinase"/>
    <property type="match status" value="2"/>
</dbReference>
<dbReference type="Pfam" id="PF01549">
    <property type="entry name" value="ShK"/>
    <property type="match status" value="1"/>
</dbReference>
<proteinExistence type="predicted"/>
<dbReference type="SMART" id="SM00254">
    <property type="entry name" value="ShKT"/>
    <property type="match status" value="2"/>
</dbReference>
<keyword evidence="5" id="KW-1185">Reference proteome</keyword>
<dbReference type="Gene3D" id="1.10.1280.10">
    <property type="entry name" value="Di-copper center containing domain from catechol oxidase"/>
    <property type="match status" value="2"/>
</dbReference>
<evidence type="ECO:0000313" key="5">
    <source>
        <dbReference type="Proteomes" id="UP000887575"/>
    </source>
</evidence>
<organism evidence="5 6">
    <name type="scientific">Mesorhabditis belari</name>
    <dbReference type="NCBI Taxonomy" id="2138241"/>
    <lineage>
        <taxon>Eukaryota</taxon>
        <taxon>Metazoa</taxon>
        <taxon>Ecdysozoa</taxon>
        <taxon>Nematoda</taxon>
        <taxon>Chromadorea</taxon>
        <taxon>Rhabditida</taxon>
        <taxon>Rhabditina</taxon>
        <taxon>Rhabditomorpha</taxon>
        <taxon>Rhabditoidea</taxon>
        <taxon>Rhabditidae</taxon>
        <taxon>Mesorhabditinae</taxon>
        <taxon>Mesorhabditis</taxon>
    </lineage>
</organism>
<reference evidence="6" key="1">
    <citation type="submission" date="2024-02" db="UniProtKB">
        <authorList>
            <consortium name="WormBaseParasite"/>
        </authorList>
    </citation>
    <scope>IDENTIFICATION</scope>
</reference>
<keyword evidence="1" id="KW-0479">Metal-binding</keyword>
<dbReference type="WBParaSite" id="MBELARI_LOCUS8624">
    <property type="protein sequence ID" value="MBELARI_LOCUS8624"/>
    <property type="gene ID" value="MBELARI_LOCUS8624"/>
</dbReference>
<sequence length="373" mass="42707">MDLACLCEALTGLKNQNICMFNGKAVAKLKRKEYRLMSDDERTRFNQAMLNIKQNGKFWLLVDTHSNMQTTLGAHAGPAFLPWHREFIKRLEFELRRVDPEVFLPYWDSTLESRLPAPKDSSLFSPELMGTGTWALIDGPFANWMDLNNRFLQRQVGFDGSPFTDEGLHAEIHLWIGGHMLDPMTSANDPIFYLHHAFVDLIWETWRQSKQKRNQMENEYPSFRGNCTGYANGEDACYNGICKQDVCQVRACARKPEFMNCNCRVSCGLCTPSNYLYGGCNDYHQECRMWAQRGECKRSTWMEENCRASCGTCFDMLGLASRCPSTSGATLIANVKPLETLIDNGKIYQEMEPVIVGENMFDGHIIEDWEDGE</sequence>
<evidence type="ECO:0000259" key="4">
    <source>
        <dbReference type="PROSITE" id="PS51670"/>
    </source>
</evidence>
<dbReference type="GO" id="GO:0046872">
    <property type="term" value="F:metal ion binding"/>
    <property type="evidence" value="ECO:0007669"/>
    <property type="project" value="UniProtKB-KW"/>
</dbReference>
<accession>A0AAF3FPP2</accession>
<dbReference type="PROSITE" id="PS00498">
    <property type="entry name" value="TYROSINASE_2"/>
    <property type="match status" value="1"/>
</dbReference>
<comment type="caution">
    <text evidence="3">Lacks conserved residue(s) required for the propagation of feature annotation.</text>
</comment>
<dbReference type="PANTHER" id="PTHR11474">
    <property type="entry name" value="TYROSINASE FAMILY MEMBER"/>
    <property type="match status" value="1"/>
</dbReference>
<feature type="domain" description="ShKT" evidence="4">
    <location>
        <begin position="280"/>
        <end position="313"/>
    </location>
</feature>
<evidence type="ECO:0000256" key="2">
    <source>
        <dbReference type="ARBA" id="ARBA00023008"/>
    </source>
</evidence>
<dbReference type="PANTHER" id="PTHR11474:SF126">
    <property type="entry name" value="TYROSINASE-LIKE PROTEIN TYR-1-RELATED"/>
    <property type="match status" value="1"/>
</dbReference>
<name>A0AAF3FPP2_9BILA</name>